<dbReference type="Proteomes" id="UP000008810">
    <property type="component" value="Chromosome 1"/>
</dbReference>
<dbReference type="OrthoDB" id="586540at2759"/>
<dbReference type="EnsemblPlants" id="KQK14779">
    <property type="protein sequence ID" value="KQK14779"/>
    <property type="gene ID" value="BRADI_1g18526v3"/>
</dbReference>
<evidence type="ECO:0008006" key="4">
    <source>
        <dbReference type="Google" id="ProtNLM"/>
    </source>
</evidence>
<organism evidence="1">
    <name type="scientific">Brachypodium distachyon</name>
    <name type="common">Purple false brome</name>
    <name type="synonym">Trachynia distachya</name>
    <dbReference type="NCBI Taxonomy" id="15368"/>
    <lineage>
        <taxon>Eukaryota</taxon>
        <taxon>Viridiplantae</taxon>
        <taxon>Streptophyta</taxon>
        <taxon>Embryophyta</taxon>
        <taxon>Tracheophyta</taxon>
        <taxon>Spermatophyta</taxon>
        <taxon>Magnoliopsida</taxon>
        <taxon>Liliopsida</taxon>
        <taxon>Poales</taxon>
        <taxon>Poaceae</taxon>
        <taxon>BOP clade</taxon>
        <taxon>Pooideae</taxon>
        <taxon>Stipodae</taxon>
        <taxon>Brachypodieae</taxon>
        <taxon>Brachypodium</taxon>
    </lineage>
</organism>
<proteinExistence type="predicted"/>
<evidence type="ECO:0000313" key="2">
    <source>
        <dbReference type="EnsemblPlants" id="KQK14779"/>
    </source>
</evidence>
<gene>
    <name evidence="1" type="ORF">BRADI_1g18526v3</name>
</gene>
<evidence type="ECO:0000313" key="1">
    <source>
        <dbReference type="EMBL" id="KQK14779.2"/>
    </source>
</evidence>
<evidence type="ECO:0000313" key="3">
    <source>
        <dbReference type="Proteomes" id="UP000008810"/>
    </source>
</evidence>
<keyword evidence="3" id="KW-1185">Reference proteome</keyword>
<protein>
    <recommendedName>
        <fullName evidence="4">F-box domain-containing protein</fullName>
    </recommendedName>
</protein>
<dbReference type="ExpressionAtlas" id="A0A0Q3JA56">
    <property type="expression patterns" value="baseline"/>
</dbReference>
<dbReference type="SUPFAM" id="SSF52047">
    <property type="entry name" value="RNI-like"/>
    <property type="match status" value="1"/>
</dbReference>
<reference evidence="2" key="3">
    <citation type="submission" date="2018-08" db="UniProtKB">
        <authorList>
            <consortium name="EnsemblPlants"/>
        </authorList>
    </citation>
    <scope>IDENTIFICATION</scope>
    <source>
        <strain evidence="2">cv. Bd21</strain>
    </source>
</reference>
<name>A0A0Q3JA56_BRADI</name>
<dbReference type="PANTHER" id="PTHR34223:SF92">
    <property type="entry name" value="F-BOX DOMAIN-CONTAINING PROTEIN"/>
    <property type="match status" value="1"/>
</dbReference>
<dbReference type="InParanoid" id="A0A0Q3JA56"/>
<dbReference type="EMBL" id="CM000880">
    <property type="protein sequence ID" value="KQK14779.2"/>
    <property type="molecule type" value="Genomic_DNA"/>
</dbReference>
<dbReference type="InterPro" id="IPR053197">
    <property type="entry name" value="F-box_SCFL_complex_component"/>
</dbReference>
<accession>A0A0Q3JA56</accession>
<reference evidence="1" key="2">
    <citation type="submission" date="2017-06" db="EMBL/GenBank/DDBJ databases">
        <title>WGS assembly of Brachypodium distachyon.</title>
        <authorList>
            <consortium name="The International Brachypodium Initiative"/>
            <person name="Lucas S."/>
            <person name="Harmon-Smith M."/>
            <person name="Lail K."/>
            <person name="Tice H."/>
            <person name="Grimwood J."/>
            <person name="Bruce D."/>
            <person name="Barry K."/>
            <person name="Shu S."/>
            <person name="Lindquist E."/>
            <person name="Wang M."/>
            <person name="Pitluck S."/>
            <person name="Vogel J.P."/>
            <person name="Garvin D.F."/>
            <person name="Mockler T.C."/>
            <person name="Schmutz J."/>
            <person name="Rokhsar D."/>
            <person name="Bevan M.W."/>
        </authorList>
    </citation>
    <scope>NUCLEOTIDE SEQUENCE</scope>
    <source>
        <strain evidence="1">Bd21</strain>
    </source>
</reference>
<reference evidence="1 2" key="1">
    <citation type="journal article" date="2010" name="Nature">
        <title>Genome sequencing and analysis of the model grass Brachypodium distachyon.</title>
        <authorList>
            <consortium name="International Brachypodium Initiative"/>
        </authorList>
    </citation>
    <scope>NUCLEOTIDE SEQUENCE [LARGE SCALE GENOMIC DNA]</scope>
    <source>
        <strain evidence="1 2">Bd21</strain>
    </source>
</reference>
<dbReference type="Gene3D" id="3.80.10.10">
    <property type="entry name" value="Ribonuclease Inhibitor"/>
    <property type="match status" value="1"/>
</dbReference>
<dbReference type="InterPro" id="IPR032675">
    <property type="entry name" value="LRR_dom_sf"/>
</dbReference>
<sequence length="426" mass="48171">MDSGRSRRIDSDRLSDLPDCLLLEILSRMGSCLARDVPCVDVDEHDFSAVTSSNHGGFSRRQQQWARFEDFADQVLSPSSPLYQHRCLDAFRLHTHATTDHWARRGLACSPATVAIHAPDLSIQWITSPSPLPRSFLSRLTKLSLVEVSIPSPVSSPGHPRLGCPALEDLHMERCGSCYAFRAMGLLESDPNSQGPEGSPILRWLAVVLPIRGNIAPLLPSVSEASIRITNWDSDFWLNKRERKRNKLEFFGAMCRLLARLPNVGCLHLSGFTTTVRKYISINSILRSIIHYYMVFQVLLEEESQEFPTLNQLKTLILDHCEVGVNFHALTSILRNTPDLETLRLHQCKFLGSKPKRRRTPSKRCGSRTTTLHQRKNLKLIEIKSRQGDAPQILRLLSEVSKEMPLAQWRHLVHGASKELKQPTSI</sequence>
<dbReference type="Gramene" id="KQK14779">
    <property type="protein sequence ID" value="KQK14779"/>
    <property type="gene ID" value="BRADI_1g18526v3"/>
</dbReference>
<dbReference type="PANTHER" id="PTHR34223">
    <property type="entry name" value="OS11G0201299 PROTEIN"/>
    <property type="match status" value="1"/>
</dbReference>
<dbReference type="AlphaFoldDB" id="A0A0Q3JA56"/>